<evidence type="ECO:0000313" key="1">
    <source>
        <dbReference type="EMBL" id="SVC32480.1"/>
    </source>
</evidence>
<protein>
    <submittedName>
        <fullName evidence="1">Uncharacterized protein</fullName>
    </submittedName>
</protein>
<accession>A0A382L742</accession>
<reference evidence="1" key="1">
    <citation type="submission" date="2018-05" db="EMBL/GenBank/DDBJ databases">
        <authorList>
            <person name="Lanie J.A."/>
            <person name="Ng W.-L."/>
            <person name="Kazmierczak K.M."/>
            <person name="Andrzejewski T.M."/>
            <person name="Davidsen T.M."/>
            <person name="Wayne K.J."/>
            <person name="Tettelin H."/>
            <person name="Glass J.I."/>
            <person name="Rusch D."/>
            <person name="Podicherti R."/>
            <person name="Tsui H.-C.T."/>
            <person name="Winkler M.E."/>
        </authorList>
    </citation>
    <scope>NUCLEOTIDE SEQUENCE</scope>
</reference>
<dbReference type="EMBL" id="UINC01085177">
    <property type="protein sequence ID" value="SVC32480.1"/>
    <property type="molecule type" value="Genomic_DNA"/>
</dbReference>
<feature type="non-terminal residue" evidence="1">
    <location>
        <position position="141"/>
    </location>
</feature>
<gene>
    <name evidence="1" type="ORF">METZ01_LOCUS285334</name>
</gene>
<proteinExistence type="predicted"/>
<dbReference type="AlphaFoldDB" id="A0A382L742"/>
<name>A0A382L742_9ZZZZ</name>
<organism evidence="1">
    <name type="scientific">marine metagenome</name>
    <dbReference type="NCBI Taxonomy" id="408172"/>
    <lineage>
        <taxon>unclassified sequences</taxon>
        <taxon>metagenomes</taxon>
        <taxon>ecological metagenomes</taxon>
    </lineage>
</organism>
<sequence>MFKRDKYLKITKTLDDEGLAALREPRNDLVAEKFVGEDKYELLHGPFSKYERHISVRNESEGVNRVVESFSWRLSIPFWGIFFSFLIGKALPKRSKPWWSPPDRLDERSARILGILACIQVIDGYLGSVISQTITFAADEF</sequence>